<dbReference type="PANTHER" id="PTHR24198">
    <property type="entry name" value="ANKYRIN REPEAT AND PROTEIN KINASE DOMAIN-CONTAINING PROTEIN"/>
    <property type="match status" value="1"/>
</dbReference>
<keyword evidence="6" id="KW-1185">Reference proteome</keyword>
<dbReference type="RefSeq" id="XP_021882833.1">
    <property type="nucleotide sequence ID" value="XM_022023672.1"/>
</dbReference>
<keyword evidence="1" id="KW-0677">Repeat</keyword>
<evidence type="ECO:0000256" key="3">
    <source>
        <dbReference type="PROSITE-ProRule" id="PRU00023"/>
    </source>
</evidence>
<dbReference type="FunCoup" id="A0A1Y2GU95">
    <property type="interactions" value="21"/>
</dbReference>
<accession>A0A1Y2GU95</accession>
<dbReference type="Pfam" id="PF00023">
    <property type="entry name" value="Ank"/>
    <property type="match status" value="1"/>
</dbReference>
<evidence type="ECO:0000256" key="2">
    <source>
        <dbReference type="ARBA" id="ARBA00023043"/>
    </source>
</evidence>
<dbReference type="PROSITE" id="PS50088">
    <property type="entry name" value="ANK_REPEAT"/>
    <property type="match status" value="2"/>
</dbReference>
<evidence type="ECO:0000313" key="6">
    <source>
        <dbReference type="Proteomes" id="UP000193648"/>
    </source>
</evidence>
<evidence type="ECO:0000256" key="1">
    <source>
        <dbReference type="ARBA" id="ARBA00022737"/>
    </source>
</evidence>
<dbReference type="OrthoDB" id="9995210at2759"/>
<dbReference type="Gene3D" id="1.25.40.20">
    <property type="entry name" value="Ankyrin repeat-containing domain"/>
    <property type="match status" value="1"/>
</dbReference>
<dbReference type="Proteomes" id="UP000193648">
    <property type="component" value="Unassembled WGS sequence"/>
</dbReference>
<dbReference type="PANTHER" id="PTHR24198:SF165">
    <property type="entry name" value="ANKYRIN REPEAT-CONTAINING PROTEIN-RELATED"/>
    <property type="match status" value="1"/>
</dbReference>
<protein>
    <submittedName>
        <fullName evidence="5">Ankyrin repeat-containing domain protein</fullName>
    </submittedName>
</protein>
<feature type="repeat" description="ANK" evidence="3">
    <location>
        <begin position="44"/>
        <end position="77"/>
    </location>
</feature>
<sequence length="166" mass="18108">MTTDEGANNNELLIAACREDNLEMLEQVLSSDHSSYDINHTDAFGNSALHYAAKYGSQGCLEVLMYYDGINVNVTNNSEGDTPLHKAAGYQDPEVALDMVQHLIKKGASAQIQNKLKQTPIDVAPSGTHDEIKKYLEKAILGAQVDPRDIPQSDNDESDGEPSDDD</sequence>
<organism evidence="5 6">
    <name type="scientific">Lobosporangium transversale</name>
    <dbReference type="NCBI Taxonomy" id="64571"/>
    <lineage>
        <taxon>Eukaryota</taxon>
        <taxon>Fungi</taxon>
        <taxon>Fungi incertae sedis</taxon>
        <taxon>Mucoromycota</taxon>
        <taxon>Mortierellomycotina</taxon>
        <taxon>Mortierellomycetes</taxon>
        <taxon>Mortierellales</taxon>
        <taxon>Mortierellaceae</taxon>
        <taxon>Lobosporangium</taxon>
    </lineage>
</organism>
<feature type="compositionally biased region" description="Acidic residues" evidence="4">
    <location>
        <begin position="154"/>
        <end position="166"/>
    </location>
</feature>
<evidence type="ECO:0000256" key="4">
    <source>
        <dbReference type="SAM" id="MobiDB-lite"/>
    </source>
</evidence>
<dbReference type="SMART" id="SM00248">
    <property type="entry name" value="ANK"/>
    <property type="match status" value="3"/>
</dbReference>
<dbReference type="InterPro" id="IPR002110">
    <property type="entry name" value="Ankyrin_rpt"/>
</dbReference>
<comment type="caution">
    <text evidence="5">The sequence shown here is derived from an EMBL/GenBank/DDBJ whole genome shotgun (WGS) entry which is preliminary data.</text>
</comment>
<keyword evidence="2 3" id="KW-0040">ANK repeat</keyword>
<feature type="region of interest" description="Disordered" evidence="4">
    <location>
        <begin position="143"/>
        <end position="166"/>
    </location>
</feature>
<dbReference type="SUPFAM" id="SSF48403">
    <property type="entry name" value="Ankyrin repeat"/>
    <property type="match status" value="1"/>
</dbReference>
<dbReference type="STRING" id="64571.A0A1Y2GU95"/>
<evidence type="ECO:0000313" key="5">
    <source>
        <dbReference type="EMBL" id="ORZ20924.1"/>
    </source>
</evidence>
<dbReference type="GeneID" id="33565516"/>
<gene>
    <name evidence="5" type="ORF">BCR41DRAFT_350569</name>
</gene>
<dbReference type="InterPro" id="IPR036770">
    <property type="entry name" value="Ankyrin_rpt-contain_sf"/>
</dbReference>
<dbReference type="AlphaFoldDB" id="A0A1Y2GU95"/>
<dbReference type="PROSITE" id="PS50297">
    <property type="entry name" value="ANK_REP_REGION"/>
    <property type="match status" value="1"/>
</dbReference>
<reference evidence="5 6" key="1">
    <citation type="submission" date="2016-07" db="EMBL/GenBank/DDBJ databases">
        <title>Pervasive Adenine N6-methylation of Active Genes in Fungi.</title>
        <authorList>
            <consortium name="DOE Joint Genome Institute"/>
            <person name="Mondo S.J."/>
            <person name="Dannebaum R.O."/>
            <person name="Kuo R.C."/>
            <person name="Labutti K."/>
            <person name="Haridas S."/>
            <person name="Kuo A."/>
            <person name="Salamov A."/>
            <person name="Ahrendt S.R."/>
            <person name="Lipzen A."/>
            <person name="Sullivan W."/>
            <person name="Andreopoulos W.B."/>
            <person name="Clum A."/>
            <person name="Lindquist E."/>
            <person name="Daum C."/>
            <person name="Ramamoorthy G.K."/>
            <person name="Gryganskyi A."/>
            <person name="Culley D."/>
            <person name="Magnuson J.K."/>
            <person name="James T.Y."/>
            <person name="O'Malley M.A."/>
            <person name="Stajich J.E."/>
            <person name="Spatafora J.W."/>
            <person name="Visel A."/>
            <person name="Grigoriev I.V."/>
        </authorList>
    </citation>
    <scope>NUCLEOTIDE SEQUENCE [LARGE SCALE GENOMIC DNA]</scope>
    <source>
        <strain evidence="5 6">NRRL 3116</strain>
    </source>
</reference>
<dbReference type="InParanoid" id="A0A1Y2GU95"/>
<dbReference type="Pfam" id="PF12796">
    <property type="entry name" value="Ank_2"/>
    <property type="match status" value="1"/>
</dbReference>
<proteinExistence type="predicted"/>
<feature type="repeat" description="ANK" evidence="3">
    <location>
        <begin position="79"/>
        <end position="115"/>
    </location>
</feature>
<name>A0A1Y2GU95_9FUNG</name>
<dbReference type="EMBL" id="MCFF01000012">
    <property type="protein sequence ID" value="ORZ20924.1"/>
    <property type="molecule type" value="Genomic_DNA"/>
</dbReference>